<feature type="coiled-coil region" evidence="2">
    <location>
        <begin position="1"/>
        <end position="62"/>
    </location>
</feature>
<accession>A0A2I1TY91</accession>
<dbReference type="GO" id="GO:0003677">
    <property type="term" value="F:DNA binding"/>
    <property type="evidence" value="ECO:0007669"/>
    <property type="project" value="UniProtKB-KW"/>
</dbReference>
<gene>
    <name evidence="4" type="ORF">CYK19_05335</name>
</gene>
<dbReference type="SUPFAM" id="SSF47413">
    <property type="entry name" value="lambda repressor-like DNA-binding domains"/>
    <property type="match status" value="2"/>
</dbReference>
<dbReference type="PROSITE" id="PS50943">
    <property type="entry name" value="HTH_CROC1"/>
    <property type="match status" value="2"/>
</dbReference>
<evidence type="ECO:0000313" key="4">
    <source>
        <dbReference type="EMBL" id="PKZ98606.1"/>
    </source>
</evidence>
<reference evidence="4 5" key="1">
    <citation type="submission" date="2017-12" db="EMBL/GenBank/DDBJ databases">
        <title>Phylogenetic diversity of female urinary microbiome.</title>
        <authorList>
            <person name="Thomas-White K."/>
            <person name="Wolfe A.J."/>
        </authorList>
    </citation>
    <scope>NUCLEOTIDE SEQUENCE [LARGE SCALE GENOMIC DNA]</scope>
    <source>
        <strain evidence="4 5">UMB0079</strain>
    </source>
</reference>
<feature type="domain" description="HTH cro/C1-type" evidence="3">
    <location>
        <begin position="8"/>
        <end position="71"/>
    </location>
</feature>
<keyword evidence="1" id="KW-0238">DNA-binding</keyword>
<dbReference type="Proteomes" id="UP000234902">
    <property type="component" value="Unassembled WGS sequence"/>
</dbReference>
<dbReference type="InterPro" id="IPR010982">
    <property type="entry name" value="Lambda_DNA-bd_dom_sf"/>
</dbReference>
<dbReference type="Pfam" id="PF01381">
    <property type="entry name" value="HTH_3"/>
    <property type="match status" value="2"/>
</dbReference>
<dbReference type="PANTHER" id="PTHR46558:SF11">
    <property type="entry name" value="HTH-TYPE TRANSCRIPTIONAL REGULATOR XRE"/>
    <property type="match status" value="1"/>
</dbReference>
<dbReference type="PANTHER" id="PTHR46558">
    <property type="entry name" value="TRACRIPTIONAL REGULATORY PROTEIN-RELATED-RELATED"/>
    <property type="match status" value="1"/>
</dbReference>
<evidence type="ECO:0000259" key="3">
    <source>
        <dbReference type="PROSITE" id="PS50943"/>
    </source>
</evidence>
<organism evidence="4 5">
    <name type="scientific">Streptococcus mitis</name>
    <dbReference type="NCBI Taxonomy" id="28037"/>
    <lineage>
        <taxon>Bacteria</taxon>
        <taxon>Bacillati</taxon>
        <taxon>Bacillota</taxon>
        <taxon>Bacilli</taxon>
        <taxon>Lactobacillales</taxon>
        <taxon>Streptococcaceae</taxon>
        <taxon>Streptococcus</taxon>
        <taxon>Streptococcus mitis group</taxon>
    </lineage>
</organism>
<name>A0A2I1TY91_STRMT</name>
<protein>
    <submittedName>
        <fullName evidence="4">Transcriptional regulator</fullName>
    </submittedName>
</protein>
<dbReference type="EMBL" id="PKID01000005">
    <property type="protein sequence ID" value="PKZ98606.1"/>
    <property type="molecule type" value="Genomic_DNA"/>
</dbReference>
<keyword evidence="2" id="KW-0175">Coiled coil</keyword>
<comment type="caution">
    <text evidence="4">The sequence shown here is derived from an EMBL/GenBank/DDBJ whole genome shotgun (WGS) entry which is preliminary data.</text>
</comment>
<dbReference type="RefSeq" id="WP_004262862.1">
    <property type="nucleotide sequence ID" value="NZ_CAMHZD010000008.1"/>
</dbReference>
<feature type="domain" description="HTH cro/C1-type" evidence="3">
    <location>
        <begin position="88"/>
        <end position="142"/>
    </location>
</feature>
<proteinExistence type="predicted"/>
<sequence>MSTIKNRLKALRNEKGLTQDELVSELNNKLGDSKKAISKMTISNWENNKHSIKQDKAELLADFFGVSVSYLLGYDDPKAEYIVYEDQLAKLRKTKGITQEELASSLNFPLSLVKDWEAEKRGYTKEQLQILGDFFEISPSEVLGIHVTNFDPLDDKNNENELTSIYRNLTDYNKERLMIYAKDLKALEDFNKANNT</sequence>
<dbReference type="AlphaFoldDB" id="A0A2I1TY91"/>
<dbReference type="CDD" id="cd00093">
    <property type="entry name" value="HTH_XRE"/>
    <property type="match status" value="2"/>
</dbReference>
<evidence type="ECO:0000256" key="1">
    <source>
        <dbReference type="ARBA" id="ARBA00023125"/>
    </source>
</evidence>
<evidence type="ECO:0000313" key="5">
    <source>
        <dbReference type="Proteomes" id="UP000234902"/>
    </source>
</evidence>
<dbReference type="InterPro" id="IPR001387">
    <property type="entry name" value="Cro/C1-type_HTH"/>
</dbReference>
<dbReference type="Gene3D" id="1.10.260.40">
    <property type="entry name" value="lambda repressor-like DNA-binding domains"/>
    <property type="match status" value="2"/>
</dbReference>
<evidence type="ECO:0000256" key="2">
    <source>
        <dbReference type="SAM" id="Coils"/>
    </source>
</evidence>
<dbReference type="SMART" id="SM00530">
    <property type="entry name" value="HTH_XRE"/>
    <property type="match status" value="2"/>
</dbReference>